<evidence type="ECO:0000313" key="2">
    <source>
        <dbReference type="Proteomes" id="UP000002457"/>
    </source>
</evidence>
<dbReference type="GeneID" id="7271726"/>
<keyword evidence="2" id="KW-1185">Reference proteome</keyword>
<dbReference type="HOGENOM" id="CLU_402071_0_0_2"/>
<dbReference type="SUPFAM" id="SSF53335">
    <property type="entry name" value="S-adenosyl-L-methionine-dependent methyltransferases"/>
    <property type="match status" value="1"/>
</dbReference>
<dbReference type="eggNOG" id="arCOG02635">
    <property type="taxonomic scope" value="Archaea"/>
</dbReference>
<dbReference type="InterPro" id="IPR029063">
    <property type="entry name" value="SAM-dependent_MTases_sf"/>
</dbReference>
<reference evidence="1 2" key="1">
    <citation type="journal article" date="2015" name="Genome Announc.">
        <title>Complete Genome Sequence of Methanosphaerula palustris E1-9CT, a Hydrogenotrophic Methanogen Isolated from a Minerotrophic Fen Peatland.</title>
        <authorList>
            <person name="Cadillo-Quiroz H."/>
            <person name="Browne P."/>
            <person name="Kyrpides N."/>
            <person name="Woyke T."/>
            <person name="Goodwin L."/>
            <person name="Detter C."/>
            <person name="Yavitt J.B."/>
            <person name="Zinder S.H."/>
        </authorList>
    </citation>
    <scope>NUCLEOTIDE SEQUENCE [LARGE SCALE GENOMIC DNA]</scope>
    <source>
        <strain evidence="2">ATCC BAA-1556 / DSM 19958 / E1-9c</strain>
    </source>
</reference>
<proteinExistence type="predicted"/>
<dbReference type="Proteomes" id="UP000002457">
    <property type="component" value="Chromosome"/>
</dbReference>
<sequence length="826" mass="90051">MPDSLVRSFYAEQDRGSARPAAMIREQFLVPFFCALGWTDNFPAFPVLVLDEGGQAQPDMIQNLMRDAFSAAMSVAVVTNFAWMEIYDLSPPPLPGSAPPIPVHITAGEYAERWPELVACLSPFGWPARGMRPGLIAVLGDLIAGWRLVLGRSLCREYHFLSDEDLNLSVQRTIDLLLLLWILHERGYLIQFNPLQDRDETDLQHHLISQAAAFIDPVRITPPFWPGDEAVLEVMRVLTSPACPVSFGQVSPESLAVAFDAVLRILLVADGSRMTSRPNRLITAVDGAAEVPDRMLRTVAEVALLPLLKGRSRVEQTALRVVDPCCGTGRLLIVTCRLLLSAAHTPAETLSIVSGIEQDPCQAEVAALLLVLTTLDHAPLSAGSEVTPAIWRGNPLVGSDFLGDPLACLLSGRRLRRLAPFDWSTFPVPDRGFDAVLTSVPVAMTRLFLGEDTYLPGHYSTFQTGGDRSICLVERMMPMIAAGGALTILFSDRWLHGDRSGLFRAWLTGQRLHLVAEIPALPLVGTDNHLCLLKVGPGEPAPTVAAAILEGSTLPDSAGALVRETHLFPVADLSTQGWVLEDRRYATLIERLTAEGRPLDDLLFGGIVDGEAVPNQFPAGQRRQLIRWDRRIRPLCRPVVTVDRPYTLPVREGYCIPDPGRTLPERVDRQLRRGGVIITGNGQDPLFCQGQKILCSTRTGVCTFDEDGTGILGPDTVALITSDLFLLGLLNSTIGGGLLTGQHPGTGGDQMLNADLVSRVRVRVPDCYDPVEQGLHDQVVTLVGRLLGLYSQSAPAGLAEPLIERVDWCICTLYGVSDEEIAVLKR</sequence>
<organism evidence="1 2">
    <name type="scientific">Methanosphaerula palustris (strain ATCC BAA-1556 / DSM 19958 / E1-9c)</name>
    <dbReference type="NCBI Taxonomy" id="521011"/>
    <lineage>
        <taxon>Archaea</taxon>
        <taxon>Methanobacteriati</taxon>
        <taxon>Methanobacteriota</taxon>
        <taxon>Stenosarchaea group</taxon>
        <taxon>Methanomicrobia</taxon>
        <taxon>Methanomicrobiales</taxon>
        <taxon>Methanoregulaceae</taxon>
        <taxon>Methanosphaerula</taxon>
    </lineage>
</organism>
<dbReference type="STRING" id="521011.Mpal_0993"/>
<accession>B8GGT9</accession>
<dbReference type="RefSeq" id="WP_012617663.1">
    <property type="nucleotide sequence ID" value="NC_011832.1"/>
</dbReference>
<dbReference type="REBASE" id="19802">
    <property type="entry name" value="MpaEORF993P"/>
</dbReference>
<dbReference type="EMBL" id="CP001338">
    <property type="protein sequence ID" value="ACL16344.1"/>
    <property type="molecule type" value="Genomic_DNA"/>
</dbReference>
<dbReference type="AlphaFoldDB" id="B8GGT9"/>
<evidence type="ECO:0000313" key="1">
    <source>
        <dbReference type="EMBL" id="ACL16344.1"/>
    </source>
</evidence>
<evidence type="ECO:0008006" key="3">
    <source>
        <dbReference type="Google" id="ProtNLM"/>
    </source>
</evidence>
<dbReference type="Gene3D" id="3.40.50.150">
    <property type="entry name" value="Vaccinia Virus protein VP39"/>
    <property type="match status" value="1"/>
</dbReference>
<gene>
    <name evidence="1" type="ordered locus">Mpal_0993</name>
</gene>
<dbReference type="KEGG" id="mpl:Mpal_0993"/>
<protein>
    <recommendedName>
        <fullName evidence="3">DNA methylase adenine-specific domain-containing protein</fullName>
    </recommendedName>
</protein>
<name>B8GGT9_METPE</name>
<dbReference type="OrthoDB" id="387748at2157"/>